<dbReference type="RefSeq" id="WP_150516192.1">
    <property type="nucleotide sequence ID" value="NZ_CP023701.1"/>
</dbReference>
<reference evidence="1" key="3">
    <citation type="submission" date="2020-09" db="EMBL/GenBank/DDBJ databases">
        <authorList>
            <person name="Sun Q."/>
            <person name="Ohkuma M."/>
        </authorList>
    </citation>
    <scope>NUCLEOTIDE SEQUENCE</scope>
    <source>
        <strain evidence="1">JCM 4834</strain>
    </source>
</reference>
<evidence type="ECO:0000313" key="1">
    <source>
        <dbReference type="EMBL" id="GGZ86489.1"/>
    </source>
</evidence>
<dbReference type="EMBL" id="BMVX01000024">
    <property type="protein sequence ID" value="GGZ86489.1"/>
    <property type="molecule type" value="Genomic_DNA"/>
</dbReference>
<dbReference type="SUPFAM" id="SSF51430">
    <property type="entry name" value="NAD(P)-linked oxidoreductase"/>
    <property type="match status" value="1"/>
</dbReference>
<dbReference type="Proteomes" id="UP000634660">
    <property type="component" value="Unassembled WGS sequence"/>
</dbReference>
<dbReference type="Proteomes" id="UP000326831">
    <property type="component" value="Chromosome"/>
</dbReference>
<protein>
    <submittedName>
        <fullName evidence="2">Uncharacterized protein</fullName>
    </submittedName>
</protein>
<dbReference type="InterPro" id="IPR036812">
    <property type="entry name" value="NAD(P)_OxRdtase_dom_sf"/>
</dbReference>
<name>A0A5P2UH50_9ACTN</name>
<dbReference type="KEGG" id="ssub:CP968_01100"/>
<sequence length="283" mass="30930">MDVHDDRPGRALLDVRVNGEQLPNEATVMECRPSTGLPRRAHVRTALMPHGHEMVGAQRDPLRAFRAAAVRGLDVPATPLEFTVCGDTSRDNSRVLPDRTRRQCAERLATWSSLLGAEGHEGGSLPLGRLLDTRYAFTARPGQYSLIDMVHPVGAGTETSHSRAWCACAVGSGTRPYSWACRGRGAQPPAHFYEPRTGPLAESWYSQANAARVRRTRQPVERTGTSATGIALDWTSSQPVPVVALIGSRQPEEVRDPLAVAAHRLTAADRDWPEAEEEVLPPR</sequence>
<keyword evidence="3" id="KW-1185">Reference proteome</keyword>
<evidence type="ECO:0000313" key="2">
    <source>
        <dbReference type="EMBL" id="QEU77091.1"/>
    </source>
</evidence>
<accession>A0A5P2UH50</accession>
<dbReference type="AlphaFoldDB" id="A0A5P2UH50"/>
<reference evidence="2 3" key="2">
    <citation type="submission" date="2017-09" db="EMBL/GenBank/DDBJ databases">
        <authorList>
            <person name="Lee N."/>
            <person name="Cho B.-K."/>
        </authorList>
    </citation>
    <scope>NUCLEOTIDE SEQUENCE [LARGE SCALE GENOMIC DNA]</scope>
    <source>
        <strain evidence="2 3">ATCC 27467</strain>
    </source>
</reference>
<evidence type="ECO:0000313" key="3">
    <source>
        <dbReference type="Proteomes" id="UP000326831"/>
    </source>
</evidence>
<dbReference type="EMBL" id="CP023701">
    <property type="protein sequence ID" value="QEU77091.1"/>
    <property type="molecule type" value="Genomic_DNA"/>
</dbReference>
<organism evidence="2 3">
    <name type="scientific">Streptomyces subrutilus</name>
    <dbReference type="NCBI Taxonomy" id="36818"/>
    <lineage>
        <taxon>Bacteria</taxon>
        <taxon>Bacillati</taxon>
        <taxon>Actinomycetota</taxon>
        <taxon>Actinomycetes</taxon>
        <taxon>Kitasatosporales</taxon>
        <taxon>Streptomycetaceae</taxon>
        <taxon>Streptomyces</taxon>
    </lineage>
</organism>
<proteinExistence type="predicted"/>
<gene>
    <name evidence="2" type="ORF">CP968_01100</name>
    <name evidence="1" type="ORF">GCM10010371_53060</name>
</gene>
<dbReference type="Gene3D" id="3.20.20.100">
    <property type="entry name" value="NADP-dependent oxidoreductase domain"/>
    <property type="match status" value="1"/>
</dbReference>
<dbReference type="OrthoDB" id="5821654at2"/>
<reference evidence="1" key="1">
    <citation type="journal article" date="2014" name="Int. J. Syst. Evol. Microbiol.">
        <title>Complete genome sequence of Corynebacterium casei LMG S-19264T (=DSM 44701T), isolated from a smear-ripened cheese.</title>
        <authorList>
            <consortium name="US DOE Joint Genome Institute (JGI-PGF)"/>
            <person name="Walter F."/>
            <person name="Albersmeier A."/>
            <person name="Kalinowski J."/>
            <person name="Ruckert C."/>
        </authorList>
    </citation>
    <scope>NUCLEOTIDE SEQUENCE</scope>
    <source>
        <strain evidence="1">JCM 4834</strain>
    </source>
</reference>